<feature type="compositionally biased region" description="Pro residues" evidence="1">
    <location>
        <begin position="255"/>
        <end position="281"/>
    </location>
</feature>
<gene>
    <name evidence="2" type="ORF">PLXY2_LOCUS2736</name>
</gene>
<comment type="caution">
    <text evidence="2">The sequence shown here is derived from an EMBL/GenBank/DDBJ whole genome shotgun (WGS) entry which is preliminary data.</text>
</comment>
<name>A0A8S4DHJ4_PLUXY</name>
<dbReference type="EMBL" id="CAJHNJ030000007">
    <property type="protein sequence ID" value="CAG9102029.1"/>
    <property type="molecule type" value="Genomic_DNA"/>
</dbReference>
<feature type="region of interest" description="Disordered" evidence="1">
    <location>
        <begin position="23"/>
        <end position="94"/>
    </location>
</feature>
<dbReference type="AlphaFoldDB" id="A0A8S4DHJ4"/>
<protein>
    <submittedName>
        <fullName evidence="2">(diamondback moth) hypothetical protein</fullName>
    </submittedName>
</protein>
<reference evidence="2" key="1">
    <citation type="submission" date="2020-11" db="EMBL/GenBank/DDBJ databases">
        <authorList>
            <person name="Whiteford S."/>
        </authorList>
    </citation>
    <scope>NUCLEOTIDE SEQUENCE</scope>
</reference>
<feature type="region of interest" description="Disordered" evidence="1">
    <location>
        <begin position="348"/>
        <end position="371"/>
    </location>
</feature>
<keyword evidence="3" id="KW-1185">Reference proteome</keyword>
<feature type="region of interest" description="Disordered" evidence="1">
    <location>
        <begin position="117"/>
        <end position="307"/>
    </location>
</feature>
<feature type="compositionally biased region" description="Pro residues" evidence="1">
    <location>
        <begin position="198"/>
        <end position="207"/>
    </location>
</feature>
<feature type="compositionally biased region" description="Low complexity" evidence="1">
    <location>
        <begin position="123"/>
        <end position="142"/>
    </location>
</feature>
<sequence>MKIRNSNNYKIPTGNNVSALSAALSSALASREPPREAPARPAVKRQPSASERRGPPPQPPVQKPMSLSSSDSVLTLAPDTDAPAPPAALRNKSALHGGSHSTIVTLIASLTCHNSHPAGGSMSSLSSAPTTPSTASSLSTSDLSDKPLAHRPSHGKPNLAPKPPTIAPAVDTRPSPPPKKLIVNGKMAARAQSMRMPRSPPVSPSSPQPHGRPAHLPPAPAAPLVQSKHPASHFGVYNVSSGTLRPSRGLRAPGVSPPPPPGAPPPPPARHTSLAPPPPPPPHHRLNSTNGHADESPAPLPPVRGSSIRPLDLEARFAELFHAPARFPPPDPFLRITKGYSSATVAVSKAQAPKPPLSVPLEGWAGTSSAC</sequence>
<organism evidence="2 3">
    <name type="scientific">Plutella xylostella</name>
    <name type="common">Diamondback moth</name>
    <name type="synonym">Plutella maculipennis</name>
    <dbReference type="NCBI Taxonomy" id="51655"/>
    <lineage>
        <taxon>Eukaryota</taxon>
        <taxon>Metazoa</taxon>
        <taxon>Ecdysozoa</taxon>
        <taxon>Arthropoda</taxon>
        <taxon>Hexapoda</taxon>
        <taxon>Insecta</taxon>
        <taxon>Pterygota</taxon>
        <taxon>Neoptera</taxon>
        <taxon>Endopterygota</taxon>
        <taxon>Lepidoptera</taxon>
        <taxon>Glossata</taxon>
        <taxon>Ditrysia</taxon>
        <taxon>Yponomeutoidea</taxon>
        <taxon>Plutellidae</taxon>
        <taxon>Plutella</taxon>
    </lineage>
</organism>
<dbReference type="Proteomes" id="UP000653454">
    <property type="component" value="Unassembled WGS sequence"/>
</dbReference>
<evidence type="ECO:0000313" key="3">
    <source>
        <dbReference type="Proteomes" id="UP000653454"/>
    </source>
</evidence>
<proteinExistence type="predicted"/>
<accession>A0A8S4DHJ4</accession>
<evidence type="ECO:0000313" key="2">
    <source>
        <dbReference type="EMBL" id="CAG9102029.1"/>
    </source>
</evidence>
<evidence type="ECO:0000256" key="1">
    <source>
        <dbReference type="SAM" id="MobiDB-lite"/>
    </source>
</evidence>